<keyword evidence="4" id="KW-1185">Reference proteome</keyword>
<dbReference type="RefSeq" id="WP_225238715.1">
    <property type="nucleotide sequence ID" value="NZ_JAHYBX010000003.1"/>
</dbReference>
<feature type="region of interest" description="Disordered" evidence="1">
    <location>
        <begin position="26"/>
        <end position="73"/>
    </location>
</feature>
<dbReference type="Proteomes" id="UP001198602">
    <property type="component" value="Unassembled WGS sequence"/>
</dbReference>
<gene>
    <name evidence="3" type="ORF">LE190_10930</name>
</gene>
<keyword evidence="2" id="KW-0472">Membrane</keyword>
<dbReference type="EMBL" id="JAHYBX010000003">
    <property type="protein sequence ID" value="MCA1856430.1"/>
    <property type="molecule type" value="Genomic_DNA"/>
</dbReference>
<proteinExistence type="predicted"/>
<sequence length="502" mass="54840">MKNTSKGFAGLGNKVSDVSDIDTAQSVAPTLAPKPQAEPLLKPSQPQASASAASTPRPEAHKSYEPTQKDDSKATKTAALFWGTVAVIVFAFWVMGDGSSSRSRDSVEVSSLSGDYGSPATEEVGHSPTPAQAEVEQTPARPENMPAIAQGAVLNMPEIRWCKRRQIELESVEGILDGERQKEVAAYNDIVEDYNSRCGNFRYRRGNVEQVDREFEPERARMKSEAQSGWVRFILGLDKDNEMDPEDPEIEEAEDHSASRAPENPRPQKQIPSTQSLNSEERQSLESSCSSAKLLEGPAAYARCKENQLAALADAPRNINLSGLNGAERESIQSSCSQQKLLYGPAAYNQCLTSQIEALKNAPRNIDLSGLNRDERESIQSSCSQQKLLYGPAAYNQCLSSNLAALNTVPRNIDLSGLNRDERASIQSSCSQPKLLYGPAAYNECLSKKLAAWKAGPRNIDLSSLKFEERESIKSACSTPHLLEGPAAYNQCLTNQLKQLRS</sequence>
<feature type="compositionally biased region" description="Acidic residues" evidence="1">
    <location>
        <begin position="243"/>
        <end position="254"/>
    </location>
</feature>
<accession>A0ABS7YDK3</accession>
<reference evidence="3 4" key="1">
    <citation type="submission" date="2021-07" db="EMBL/GenBank/DDBJ databases">
        <title>Characterization of Violacein-producing bacteria and related species.</title>
        <authorList>
            <person name="Wilson H.S."/>
            <person name="De Leon M.E."/>
        </authorList>
    </citation>
    <scope>NUCLEOTIDE SEQUENCE [LARGE SCALE GENOMIC DNA]</scope>
    <source>
        <strain evidence="3 4">HSC-2F05</strain>
    </source>
</reference>
<feature type="compositionally biased region" description="Low complexity" evidence="1">
    <location>
        <begin position="43"/>
        <end position="54"/>
    </location>
</feature>
<organism evidence="3 4">
    <name type="scientific">Massilia hydrophila</name>
    <dbReference type="NCBI Taxonomy" id="3044279"/>
    <lineage>
        <taxon>Bacteria</taxon>
        <taxon>Pseudomonadati</taxon>
        <taxon>Pseudomonadota</taxon>
        <taxon>Betaproteobacteria</taxon>
        <taxon>Burkholderiales</taxon>
        <taxon>Oxalobacteraceae</taxon>
        <taxon>Telluria group</taxon>
        <taxon>Massilia</taxon>
    </lineage>
</organism>
<feature type="region of interest" description="Disordered" evidence="1">
    <location>
        <begin position="239"/>
        <end position="289"/>
    </location>
</feature>
<feature type="region of interest" description="Disordered" evidence="1">
    <location>
        <begin position="98"/>
        <end position="130"/>
    </location>
</feature>
<keyword evidence="2" id="KW-1133">Transmembrane helix</keyword>
<keyword evidence="2" id="KW-0812">Transmembrane</keyword>
<protein>
    <submittedName>
        <fullName evidence="3">Uncharacterized protein</fullName>
    </submittedName>
</protein>
<feature type="compositionally biased region" description="Basic and acidic residues" evidence="1">
    <location>
        <begin position="58"/>
        <end position="73"/>
    </location>
</feature>
<name>A0ABS7YDK3_9BURK</name>
<evidence type="ECO:0000256" key="1">
    <source>
        <dbReference type="SAM" id="MobiDB-lite"/>
    </source>
</evidence>
<evidence type="ECO:0000313" key="3">
    <source>
        <dbReference type="EMBL" id="MCA1856430.1"/>
    </source>
</evidence>
<comment type="caution">
    <text evidence="3">The sequence shown here is derived from an EMBL/GenBank/DDBJ whole genome shotgun (WGS) entry which is preliminary data.</text>
</comment>
<feature type="transmembrane region" description="Helical" evidence="2">
    <location>
        <begin position="78"/>
        <end position="96"/>
    </location>
</feature>
<evidence type="ECO:0000256" key="2">
    <source>
        <dbReference type="SAM" id="Phobius"/>
    </source>
</evidence>
<evidence type="ECO:0000313" key="4">
    <source>
        <dbReference type="Proteomes" id="UP001198602"/>
    </source>
</evidence>